<dbReference type="SUPFAM" id="SSF53098">
    <property type="entry name" value="Ribonuclease H-like"/>
    <property type="match status" value="1"/>
</dbReference>
<dbReference type="AlphaFoldDB" id="A0A2N9ETR4"/>
<reference evidence="1" key="1">
    <citation type="submission" date="2018-02" db="EMBL/GenBank/DDBJ databases">
        <authorList>
            <person name="Cohen D.B."/>
            <person name="Kent A.D."/>
        </authorList>
    </citation>
    <scope>NUCLEOTIDE SEQUENCE</scope>
</reference>
<dbReference type="InterPro" id="IPR052160">
    <property type="entry name" value="Gypsy_RT_Integrase-like"/>
</dbReference>
<gene>
    <name evidence="1" type="ORF">FSB_LOCUS5962</name>
</gene>
<dbReference type="Gene3D" id="3.30.420.10">
    <property type="entry name" value="Ribonuclease H-like superfamily/Ribonuclease H"/>
    <property type="match status" value="2"/>
</dbReference>
<evidence type="ECO:0000313" key="1">
    <source>
        <dbReference type="EMBL" id="SPC78080.1"/>
    </source>
</evidence>
<dbReference type="Gene3D" id="1.10.340.70">
    <property type="match status" value="1"/>
</dbReference>
<protein>
    <recommendedName>
        <fullName evidence="2">Integrase catalytic domain-containing protein</fullName>
    </recommendedName>
</protein>
<dbReference type="InterPro" id="IPR036397">
    <property type="entry name" value="RNaseH_sf"/>
</dbReference>
<dbReference type="EMBL" id="OIVN01000310">
    <property type="protein sequence ID" value="SPC78080.1"/>
    <property type="molecule type" value="Genomic_DNA"/>
</dbReference>
<organism evidence="1">
    <name type="scientific">Fagus sylvatica</name>
    <name type="common">Beechnut</name>
    <dbReference type="NCBI Taxonomy" id="28930"/>
    <lineage>
        <taxon>Eukaryota</taxon>
        <taxon>Viridiplantae</taxon>
        <taxon>Streptophyta</taxon>
        <taxon>Embryophyta</taxon>
        <taxon>Tracheophyta</taxon>
        <taxon>Spermatophyta</taxon>
        <taxon>Magnoliopsida</taxon>
        <taxon>eudicotyledons</taxon>
        <taxon>Gunneridae</taxon>
        <taxon>Pentapetalae</taxon>
        <taxon>rosids</taxon>
        <taxon>fabids</taxon>
        <taxon>Fagales</taxon>
        <taxon>Fagaceae</taxon>
        <taxon>Fagus</taxon>
    </lineage>
</organism>
<dbReference type="GO" id="GO:0003676">
    <property type="term" value="F:nucleic acid binding"/>
    <property type="evidence" value="ECO:0007669"/>
    <property type="project" value="InterPro"/>
</dbReference>
<proteinExistence type="predicted"/>
<sequence length="420" mass="47825">MPGVRMQRYPDDIYTLDVLGTAHKLEEKFGTFEISYVVRSGNHYADALATLGSQILFEGPKVDVTINKRSEPITDLLKEEFEEQLLDTEDWRTPIKAKLMSPEGVANLKTLKDYVLIAGDFYCRLPGGVLARYTSKAATQLKKLATKYFVEGAHSEECGEHQGKKRLYQLLLTLGYYWPTMKKDTNMLTPWPFHTWGLDLIGPINPSSSGYIWILVATEYFSKWVEAIPLLRQLVRLWLISSIKHCRFTPYYPQGNGQAEATNRMLLCILSKMVFYYGEDWSSHLADTLWAYRNSPKTATGFTPFSLVYGTDVISPTKLLMPSPRILHGMDLEADVDICAEVRVADLESLEEARELAQMVLRMVNHVRRGLPSPSKFTPNWKGPYLIPKAYDSGYYKLAKADGTTLANPINGKWLKRYYS</sequence>
<accession>A0A2N9ETR4</accession>
<evidence type="ECO:0008006" key="2">
    <source>
        <dbReference type="Google" id="ProtNLM"/>
    </source>
</evidence>
<dbReference type="InterPro" id="IPR012337">
    <property type="entry name" value="RNaseH-like_sf"/>
</dbReference>
<name>A0A2N9ETR4_FAGSY</name>
<dbReference type="PANTHER" id="PTHR47266">
    <property type="entry name" value="ENDONUCLEASE-RELATED"/>
    <property type="match status" value="1"/>
</dbReference>